<name>A0AAV7IMB1_COTGL</name>
<feature type="compositionally biased region" description="Basic and acidic residues" evidence="5">
    <location>
        <begin position="20"/>
        <end position="45"/>
    </location>
</feature>
<reference evidence="7 8" key="1">
    <citation type="journal article" date="2021" name="J. Hered.">
        <title>A chromosome-level genome assembly of the parasitoid wasp, Cotesia glomerata (Hymenoptera: Braconidae).</title>
        <authorList>
            <person name="Pinto B.J."/>
            <person name="Weis J.J."/>
            <person name="Gamble T."/>
            <person name="Ode P.J."/>
            <person name="Paul R."/>
            <person name="Zaspel J.M."/>
        </authorList>
    </citation>
    <scope>NUCLEOTIDE SEQUENCE [LARGE SCALE GENOMIC DNA]</scope>
    <source>
        <strain evidence="7">CgM1</strain>
    </source>
</reference>
<feature type="region of interest" description="Disordered" evidence="5">
    <location>
        <begin position="438"/>
        <end position="470"/>
    </location>
</feature>
<dbReference type="InterPro" id="IPR038765">
    <property type="entry name" value="Papain-like_cys_pep_sf"/>
</dbReference>
<feature type="domain" description="Ubiquitin-like protease family profile" evidence="6">
    <location>
        <begin position="110"/>
        <end position="284"/>
    </location>
</feature>
<proteinExistence type="inferred from homology"/>
<dbReference type="GO" id="GO:0016926">
    <property type="term" value="P:protein desumoylation"/>
    <property type="evidence" value="ECO:0007669"/>
    <property type="project" value="TreeGrafter"/>
</dbReference>
<dbReference type="SUPFAM" id="SSF54001">
    <property type="entry name" value="Cysteine proteinases"/>
    <property type="match status" value="1"/>
</dbReference>
<keyword evidence="4" id="KW-0788">Thiol protease</keyword>
<keyword evidence="3" id="KW-0378">Hydrolase</keyword>
<evidence type="ECO:0000256" key="1">
    <source>
        <dbReference type="ARBA" id="ARBA00005234"/>
    </source>
</evidence>
<evidence type="ECO:0000259" key="6">
    <source>
        <dbReference type="PROSITE" id="PS50600"/>
    </source>
</evidence>
<dbReference type="Proteomes" id="UP000826195">
    <property type="component" value="Unassembled WGS sequence"/>
</dbReference>
<dbReference type="PROSITE" id="PS50600">
    <property type="entry name" value="ULP_PROTEASE"/>
    <property type="match status" value="1"/>
</dbReference>
<evidence type="ECO:0000256" key="3">
    <source>
        <dbReference type="ARBA" id="ARBA00022801"/>
    </source>
</evidence>
<dbReference type="GO" id="GO:0016929">
    <property type="term" value="F:deSUMOylase activity"/>
    <property type="evidence" value="ECO:0007669"/>
    <property type="project" value="TreeGrafter"/>
</dbReference>
<dbReference type="EMBL" id="JAHXZJ010001492">
    <property type="protein sequence ID" value="KAH0552387.1"/>
    <property type="molecule type" value="Genomic_DNA"/>
</dbReference>
<dbReference type="AlphaFoldDB" id="A0AAV7IMB1"/>
<dbReference type="InterPro" id="IPR003653">
    <property type="entry name" value="Peptidase_C48_C"/>
</dbReference>
<organism evidence="7 8">
    <name type="scientific">Cotesia glomerata</name>
    <name type="common">Lepidopteran parasitic wasp</name>
    <name type="synonym">Apanteles glomeratus</name>
    <dbReference type="NCBI Taxonomy" id="32391"/>
    <lineage>
        <taxon>Eukaryota</taxon>
        <taxon>Metazoa</taxon>
        <taxon>Ecdysozoa</taxon>
        <taxon>Arthropoda</taxon>
        <taxon>Hexapoda</taxon>
        <taxon>Insecta</taxon>
        <taxon>Pterygota</taxon>
        <taxon>Neoptera</taxon>
        <taxon>Endopterygota</taxon>
        <taxon>Hymenoptera</taxon>
        <taxon>Apocrita</taxon>
        <taxon>Ichneumonoidea</taxon>
        <taxon>Braconidae</taxon>
        <taxon>Microgastrinae</taxon>
        <taxon>Cotesia</taxon>
    </lineage>
</organism>
<dbReference type="PANTHER" id="PTHR12606:SF136">
    <property type="entry name" value="ULP1 PROTEASE FAMILY PROTEIN"/>
    <property type="match status" value="1"/>
</dbReference>
<feature type="region of interest" description="Disordered" evidence="5">
    <location>
        <begin position="1"/>
        <end position="61"/>
    </location>
</feature>
<feature type="compositionally biased region" description="Acidic residues" evidence="5">
    <location>
        <begin position="8"/>
        <end position="19"/>
    </location>
</feature>
<comment type="caution">
    <text evidence="7">The sequence shown here is derived from an EMBL/GenBank/DDBJ whole genome shotgun (WGS) entry which is preliminary data.</text>
</comment>
<accession>A0AAV7IMB1</accession>
<dbReference type="PANTHER" id="PTHR12606">
    <property type="entry name" value="SENTRIN/SUMO-SPECIFIC PROTEASE"/>
    <property type="match status" value="1"/>
</dbReference>
<dbReference type="Pfam" id="PF02902">
    <property type="entry name" value="Peptidase_C48"/>
    <property type="match status" value="1"/>
</dbReference>
<evidence type="ECO:0000256" key="5">
    <source>
        <dbReference type="SAM" id="MobiDB-lite"/>
    </source>
</evidence>
<dbReference type="Gene3D" id="3.40.395.10">
    <property type="entry name" value="Adenoviral Proteinase, Chain A"/>
    <property type="match status" value="1"/>
</dbReference>
<dbReference type="GO" id="GO:0006508">
    <property type="term" value="P:proteolysis"/>
    <property type="evidence" value="ECO:0007669"/>
    <property type="project" value="UniProtKB-KW"/>
</dbReference>
<comment type="similarity">
    <text evidence="1">Belongs to the peptidase C48 family.</text>
</comment>
<protein>
    <recommendedName>
        <fullName evidence="6">Ubiquitin-like protease family profile domain-containing protein</fullName>
    </recommendedName>
</protein>
<keyword evidence="2" id="KW-0645">Protease</keyword>
<evidence type="ECO:0000313" key="7">
    <source>
        <dbReference type="EMBL" id="KAH0552387.1"/>
    </source>
</evidence>
<evidence type="ECO:0000313" key="8">
    <source>
        <dbReference type="Proteomes" id="UP000826195"/>
    </source>
</evidence>
<dbReference type="GO" id="GO:0005634">
    <property type="term" value="C:nucleus"/>
    <property type="evidence" value="ECO:0007669"/>
    <property type="project" value="TreeGrafter"/>
</dbReference>
<feature type="compositionally biased region" description="Polar residues" evidence="5">
    <location>
        <begin position="438"/>
        <end position="452"/>
    </location>
</feature>
<keyword evidence="8" id="KW-1185">Reference proteome</keyword>
<evidence type="ECO:0000256" key="2">
    <source>
        <dbReference type="ARBA" id="ARBA00022670"/>
    </source>
</evidence>
<evidence type="ECO:0000256" key="4">
    <source>
        <dbReference type="ARBA" id="ARBA00022807"/>
    </source>
</evidence>
<sequence>MRKKLFSSEDESSSEENVDDYTKKITDYRKGEGIKPLNQEKKIIESEQVLPNSSDSESFENPMDCTLQCHKEDSSNARMENLSGNIHNNEDFDNDCENHGNTETHNFGNKQVNKKDGVDNSSGKMMHSVIDKKGWIDGQAIDVYIANLIEDNDNITYLPTDMGGSILGKREEIRWNKQMKVLTLSENLGNLILMPYVFFNHWRLLVIDTKNESLELLDPYEQTGEKMKRVQEKLTDYFKHCQEKSSMKKLDNVQWVITSSRKDRPYQTDDASCGAYVTYYMECILRNKNFKEDFDPEKYRLHMAEEILKNSQCMANELTMEEEIRLMEEMLNRPARLEITPLPDVRCPSIGIPARKPAIQIVEDRAIDASILMLGAHEPYDPANPGFVRPTTRPTITTSTGKPPALLNPSYPAQRRRLVIRPAPPCLVELARRPVTSENVSIPGPQNFSSKRSVVPAESPPKPPQVDKNTESTAAWLTYDDAPLLADYPEQFEALPGDLFAPPKHPQTALERVLAALTPLDNIRRRQGTRRATFTAYDTALRLFKVTQYRNRTEPRIKPLGKTAHDLVEELTKRGK</sequence>
<gene>
    <name evidence="7" type="ORF">KQX54_009344</name>
</gene>